<reference evidence="2" key="1">
    <citation type="journal article" date="2019" name="Int. J. Syst. Evol. Microbiol.">
        <title>The Global Catalogue of Microorganisms (GCM) 10K type strain sequencing project: providing services to taxonomists for standard genome sequencing and annotation.</title>
        <authorList>
            <consortium name="The Broad Institute Genomics Platform"/>
            <consortium name="The Broad Institute Genome Sequencing Center for Infectious Disease"/>
            <person name="Wu L."/>
            <person name="Ma J."/>
        </authorList>
    </citation>
    <scope>NUCLEOTIDE SEQUENCE [LARGE SCALE GENOMIC DNA]</scope>
    <source>
        <strain evidence="2">JCM 16540</strain>
    </source>
</reference>
<proteinExistence type="predicted"/>
<organism evidence="1 2">
    <name type="scientific">Microlunatus spumicola</name>
    <dbReference type="NCBI Taxonomy" id="81499"/>
    <lineage>
        <taxon>Bacteria</taxon>
        <taxon>Bacillati</taxon>
        <taxon>Actinomycetota</taxon>
        <taxon>Actinomycetes</taxon>
        <taxon>Propionibacteriales</taxon>
        <taxon>Propionibacteriaceae</taxon>
        <taxon>Microlunatus</taxon>
    </lineage>
</organism>
<gene>
    <name evidence="1" type="ORF">GCM10022197_26260</name>
</gene>
<evidence type="ECO:0000313" key="1">
    <source>
        <dbReference type="EMBL" id="GAA3568698.1"/>
    </source>
</evidence>
<dbReference type="EMBL" id="BAAAYR010000003">
    <property type="protein sequence ID" value="GAA3568698.1"/>
    <property type="molecule type" value="Genomic_DNA"/>
</dbReference>
<protein>
    <submittedName>
        <fullName evidence="1">Uncharacterized protein</fullName>
    </submittedName>
</protein>
<evidence type="ECO:0000313" key="2">
    <source>
        <dbReference type="Proteomes" id="UP001500767"/>
    </source>
</evidence>
<sequence>MFAIRRRSQYLEKIGPLLRAELRKATSNHEPCRLSRSVGIEVVGSNSEVVVSARQKDQAYRIYDRRLATIVLSNKRRQALIEKDAAVSRITRSCVWTRETPIVLQPEFGKVHGRQPSRLGIGDSHPRQ</sequence>
<accession>A0ABP6XPW6</accession>
<name>A0ABP6XPW6_9ACTN</name>
<comment type="caution">
    <text evidence="1">The sequence shown here is derived from an EMBL/GenBank/DDBJ whole genome shotgun (WGS) entry which is preliminary data.</text>
</comment>
<keyword evidence="2" id="KW-1185">Reference proteome</keyword>
<dbReference type="Proteomes" id="UP001500767">
    <property type="component" value="Unassembled WGS sequence"/>
</dbReference>